<accession>A0A921LU19</accession>
<dbReference type="Gene3D" id="3.40.50.300">
    <property type="entry name" value="P-loop containing nucleotide triphosphate hydrolases"/>
    <property type="match status" value="1"/>
</dbReference>
<dbReference type="RefSeq" id="WP_273190240.1">
    <property type="nucleotide sequence ID" value="NZ_DYUZ01000026.1"/>
</dbReference>
<evidence type="ECO:0008006" key="3">
    <source>
        <dbReference type="Google" id="ProtNLM"/>
    </source>
</evidence>
<dbReference type="AlphaFoldDB" id="A0A921LU19"/>
<reference evidence="1" key="1">
    <citation type="journal article" date="2021" name="PeerJ">
        <title>Extensive microbial diversity within the chicken gut microbiome revealed by metagenomics and culture.</title>
        <authorList>
            <person name="Gilroy R."/>
            <person name="Ravi A."/>
            <person name="Getino M."/>
            <person name="Pursley I."/>
            <person name="Horton D.L."/>
            <person name="Alikhan N.F."/>
            <person name="Baker D."/>
            <person name="Gharbi K."/>
            <person name="Hall N."/>
            <person name="Watson M."/>
            <person name="Adriaenssens E.M."/>
            <person name="Foster-Nyarko E."/>
            <person name="Jarju S."/>
            <person name="Secka A."/>
            <person name="Antonio M."/>
            <person name="Oren A."/>
            <person name="Chaudhuri R.R."/>
            <person name="La Ragione R."/>
            <person name="Hildebrand F."/>
            <person name="Pallen M.J."/>
        </authorList>
    </citation>
    <scope>NUCLEOTIDE SEQUENCE</scope>
    <source>
        <strain evidence="1">ChiHjej13B12-9602</strain>
    </source>
</reference>
<dbReference type="InterPro" id="IPR027417">
    <property type="entry name" value="P-loop_NTPase"/>
</dbReference>
<reference evidence="1" key="2">
    <citation type="submission" date="2021-09" db="EMBL/GenBank/DDBJ databases">
        <authorList>
            <person name="Gilroy R."/>
        </authorList>
    </citation>
    <scope>NUCLEOTIDE SEQUENCE</scope>
    <source>
        <strain evidence="1">ChiHjej13B12-9602</strain>
    </source>
</reference>
<name>A0A921LU19_9ACTN</name>
<protein>
    <recommendedName>
        <fullName evidence="3">ABC transporter domain-containing protein</fullName>
    </recommendedName>
</protein>
<dbReference type="Proteomes" id="UP000753256">
    <property type="component" value="Unassembled WGS sequence"/>
</dbReference>
<dbReference type="EMBL" id="DYUZ01000026">
    <property type="protein sequence ID" value="HJG37427.1"/>
    <property type="molecule type" value="Genomic_DNA"/>
</dbReference>
<evidence type="ECO:0000313" key="1">
    <source>
        <dbReference type="EMBL" id="HJG37427.1"/>
    </source>
</evidence>
<proteinExistence type="predicted"/>
<organism evidence="1 2">
    <name type="scientific">Enorma phocaeensis</name>
    <dbReference type="NCBI Taxonomy" id="1871019"/>
    <lineage>
        <taxon>Bacteria</taxon>
        <taxon>Bacillati</taxon>
        <taxon>Actinomycetota</taxon>
        <taxon>Coriobacteriia</taxon>
        <taxon>Coriobacteriales</taxon>
        <taxon>Coriobacteriaceae</taxon>
        <taxon>Enorma</taxon>
    </lineage>
</organism>
<comment type="caution">
    <text evidence="1">The sequence shown here is derived from an EMBL/GenBank/DDBJ whole genome shotgun (WGS) entry which is preliminary data.</text>
</comment>
<gene>
    <name evidence="1" type="ORF">K8V70_06145</name>
</gene>
<dbReference type="SUPFAM" id="SSF52540">
    <property type="entry name" value="P-loop containing nucleoside triphosphate hydrolases"/>
    <property type="match status" value="1"/>
</dbReference>
<sequence>MSAADIVVAARDASYSIAGYRSFEFATFEARIGRTCALLSSEPACSRDLLLAIAGFLRPVSGSLEVAGVELSSTRAFRGKRPHRAAVPPRGTVGIGIFAAVADVPTHLTVEEVVTREMRLRAPRGAAGRAAGADTLDYLASFNIATQSSRRVSQLGPRDRARLSTALACVGSPQVAVIDLGDPFIGALSHDDALALAGEMGAAARTFGLALVFSSPDPAVACAADRSFALDIDASEALRTFEGDMEDSEVSAS</sequence>
<evidence type="ECO:0000313" key="2">
    <source>
        <dbReference type="Proteomes" id="UP000753256"/>
    </source>
</evidence>